<accession>A0A5C2S2S5</accession>
<dbReference type="OrthoDB" id="2749434at2759"/>
<feature type="region of interest" description="Disordered" evidence="1">
    <location>
        <begin position="244"/>
        <end position="271"/>
    </location>
</feature>
<keyword evidence="3" id="KW-1185">Reference proteome</keyword>
<name>A0A5C2S2S5_9APHY</name>
<proteinExistence type="predicted"/>
<reference evidence="2" key="1">
    <citation type="journal article" date="2018" name="Genome Biol. Evol.">
        <title>Genomics and development of Lentinus tigrinus, a white-rot wood-decaying mushroom with dimorphic fruiting bodies.</title>
        <authorList>
            <person name="Wu B."/>
            <person name="Xu Z."/>
            <person name="Knudson A."/>
            <person name="Carlson A."/>
            <person name="Chen N."/>
            <person name="Kovaka S."/>
            <person name="LaButti K."/>
            <person name="Lipzen A."/>
            <person name="Pennachio C."/>
            <person name="Riley R."/>
            <person name="Schakwitz W."/>
            <person name="Umezawa K."/>
            <person name="Ohm R.A."/>
            <person name="Grigoriev I.V."/>
            <person name="Nagy L.G."/>
            <person name="Gibbons J."/>
            <person name="Hibbett D."/>
        </authorList>
    </citation>
    <scope>NUCLEOTIDE SEQUENCE [LARGE SCALE GENOMIC DNA]</scope>
    <source>
        <strain evidence="2">ALCF2SS1-6</strain>
    </source>
</reference>
<evidence type="ECO:0000313" key="3">
    <source>
        <dbReference type="Proteomes" id="UP000313359"/>
    </source>
</evidence>
<organism evidence="2 3">
    <name type="scientific">Lentinus tigrinus ALCF2SS1-6</name>
    <dbReference type="NCBI Taxonomy" id="1328759"/>
    <lineage>
        <taxon>Eukaryota</taxon>
        <taxon>Fungi</taxon>
        <taxon>Dikarya</taxon>
        <taxon>Basidiomycota</taxon>
        <taxon>Agaricomycotina</taxon>
        <taxon>Agaricomycetes</taxon>
        <taxon>Polyporales</taxon>
        <taxon>Polyporaceae</taxon>
        <taxon>Lentinus</taxon>
    </lineage>
</organism>
<evidence type="ECO:0000313" key="2">
    <source>
        <dbReference type="EMBL" id="RPD57737.1"/>
    </source>
</evidence>
<feature type="compositionally biased region" description="Basic and acidic residues" evidence="1">
    <location>
        <begin position="258"/>
        <end position="268"/>
    </location>
</feature>
<sequence>MEPRPQYPIHVPPEYLFAPADGIQYTTEDIPRAFAQQPIRTPSLPAYLIPSPNTTTLRPPFLHYGWKLGSNKLLEIAQKHFPDVVEYRFAPAREGLDDHDEDYPPEEYLENKPNVGETIFNGQLLFAIYKYIDLPVSRAPTLINVRLLNDSEGDEWGLTVGSNYDGVIERVFLDKLQTILETEEPPMWYLDIHDCEWYRVPSPIAKVKAKTTAKSKGMAKSTKKAKSADEAKSVDKATKAIKTTKAKTKMKKMRKARTANEGEDRRQGGECQEGGRCLVNSLLVALLISLSVNCVLIVKLSV</sequence>
<feature type="compositionally biased region" description="Basic residues" evidence="1">
    <location>
        <begin position="244"/>
        <end position="257"/>
    </location>
</feature>
<dbReference type="EMBL" id="ML122279">
    <property type="protein sequence ID" value="RPD57737.1"/>
    <property type="molecule type" value="Genomic_DNA"/>
</dbReference>
<dbReference type="Proteomes" id="UP000313359">
    <property type="component" value="Unassembled WGS sequence"/>
</dbReference>
<evidence type="ECO:0000256" key="1">
    <source>
        <dbReference type="SAM" id="MobiDB-lite"/>
    </source>
</evidence>
<gene>
    <name evidence="2" type="ORF">L227DRAFT_577720</name>
</gene>
<protein>
    <submittedName>
        <fullName evidence="2">Uncharacterized protein</fullName>
    </submittedName>
</protein>
<dbReference type="AlphaFoldDB" id="A0A5C2S2S5"/>